<dbReference type="EMBL" id="KV423966">
    <property type="protein sequence ID" value="KZT57275.1"/>
    <property type="molecule type" value="Genomic_DNA"/>
</dbReference>
<dbReference type="InParanoid" id="A0A165FW44"/>
<evidence type="ECO:0000256" key="1">
    <source>
        <dbReference type="SAM" id="MobiDB-lite"/>
    </source>
</evidence>
<gene>
    <name evidence="2" type="ORF">CALCODRAFT_517601</name>
</gene>
<proteinExistence type="predicted"/>
<evidence type="ECO:0000313" key="2">
    <source>
        <dbReference type="EMBL" id="KZT57275.1"/>
    </source>
</evidence>
<sequence length="191" mass="21443">MDLYIQVSPRYAVSATSKTAESTSAIIERYWNALEDDRVDLELQLAENAEATSRLANRRAILLEKQAKVVELLAQAQKSLDAAHSVDEILTFFNDMQKFVIDSKAKDGPRLMNTEGHAATEPDPDRKRPRDETQQDDEDDEWTSRRPEKRQRTATPQACSPKKQHTPVLPEGLPALEELCPPLTQASSSAE</sequence>
<reference evidence="2 3" key="1">
    <citation type="journal article" date="2016" name="Mol. Biol. Evol.">
        <title>Comparative Genomics of Early-Diverging Mushroom-Forming Fungi Provides Insights into the Origins of Lignocellulose Decay Capabilities.</title>
        <authorList>
            <person name="Nagy L.G."/>
            <person name="Riley R."/>
            <person name="Tritt A."/>
            <person name="Adam C."/>
            <person name="Daum C."/>
            <person name="Floudas D."/>
            <person name="Sun H."/>
            <person name="Yadav J.S."/>
            <person name="Pangilinan J."/>
            <person name="Larsson K.H."/>
            <person name="Matsuura K."/>
            <person name="Barry K."/>
            <person name="Labutti K."/>
            <person name="Kuo R."/>
            <person name="Ohm R.A."/>
            <person name="Bhattacharya S.S."/>
            <person name="Shirouzu T."/>
            <person name="Yoshinaga Y."/>
            <person name="Martin F.M."/>
            <person name="Grigoriev I.V."/>
            <person name="Hibbett D.S."/>
        </authorList>
    </citation>
    <scope>NUCLEOTIDE SEQUENCE [LARGE SCALE GENOMIC DNA]</scope>
    <source>
        <strain evidence="2 3">HHB12733</strain>
    </source>
</reference>
<dbReference type="AlphaFoldDB" id="A0A165FW44"/>
<organism evidence="2 3">
    <name type="scientific">Calocera cornea HHB12733</name>
    <dbReference type="NCBI Taxonomy" id="1353952"/>
    <lineage>
        <taxon>Eukaryota</taxon>
        <taxon>Fungi</taxon>
        <taxon>Dikarya</taxon>
        <taxon>Basidiomycota</taxon>
        <taxon>Agaricomycotina</taxon>
        <taxon>Dacrymycetes</taxon>
        <taxon>Dacrymycetales</taxon>
        <taxon>Dacrymycetaceae</taxon>
        <taxon>Calocera</taxon>
    </lineage>
</organism>
<keyword evidence="3" id="KW-1185">Reference proteome</keyword>
<dbReference type="Proteomes" id="UP000076842">
    <property type="component" value="Unassembled WGS sequence"/>
</dbReference>
<accession>A0A165FW44</accession>
<feature type="compositionally biased region" description="Basic and acidic residues" evidence="1">
    <location>
        <begin position="118"/>
        <end position="133"/>
    </location>
</feature>
<protein>
    <submittedName>
        <fullName evidence="2">Uncharacterized protein</fullName>
    </submittedName>
</protein>
<evidence type="ECO:0000313" key="3">
    <source>
        <dbReference type="Proteomes" id="UP000076842"/>
    </source>
</evidence>
<name>A0A165FW44_9BASI</name>
<feature type="region of interest" description="Disordered" evidence="1">
    <location>
        <begin position="107"/>
        <end position="191"/>
    </location>
</feature>